<proteinExistence type="predicted"/>
<evidence type="ECO:0000313" key="3">
    <source>
        <dbReference type="EMBL" id="CAH1778304.1"/>
    </source>
</evidence>
<keyword evidence="1" id="KW-1015">Disulfide bond</keyword>
<accession>A0A8J1TJX0</accession>
<evidence type="ECO:0000313" key="4">
    <source>
        <dbReference type="Proteomes" id="UP000749559"/>
    </source>
</evidence>
<dbReference type="PROSITE" id="PS51233">
    <property type="entry name" value="VWFD"/>
    <property type="match status" value="2"/>
</dbReference>
<feature type="non-terminal residue" evidence="3">
    <location>
        <position position="1"/>
    </location>
</feature>
<name>A0A8J1TJX0_OWEFU</name>
<dbReference type="PANTHER" id="PTHR11339">
    <property type="entry name" value="EXTRACELLULAR MATRIX GLYCOPROTEIN RELATED"/>
    <property type="match status" value="1"/>
</dbReference>
<keyword evidence="4" id="KW-1185">Reference proteome</keyword>
<dbReference type="AlphaFoldDB" id="A0A8J1TJX0"/>
<gene>
    <name evidence="3" type="ORF">OFUS_LOCUS5238</name>
</gene>
<dbReference type="PANTHER" id="PTHR11339:SF402">
    <property type="entry name" value="VWFD DOMAIN-CONTAINING PROTEIN"/>
    <property type="match status" value="1"/>
</dbReference>
<dbReference type="InterPro" id="IPR001846">
    <property type="entry name" value="VWF_type-D"/>
</dbReference>
<dbReference type="Pfam" id="PF00094">
    <property type="entry name" value="VWD"/>
    <property type="match status" value="2"/>
</dbReference>
<dbReference type="OrthoDB" id="6141664at2759"/>
<comment type="caution">
    <text evidence="3">The sequence shown here is derived from an EMBL/GenBank/DDBJ whole genome shotgun (WGS) entry which is preliminary data.</text>
</comment>
<keyword evidence="2" id="KW-0325">Glycoprotein</keyword>
<dbReference type="InterPro" id="IPR050780">
    <property type="entry name" value="Mucin_vWF_Thrombospondin_sf"/>
</dbReference>
<dbReference type="Proteomes" id="UP000749559">
    <property type="component" value="Unassembled WGS sequence"/>
</dbReference>
<evidence type="ECO:0000256" key="1">
    <source>
        <dbReference type="ARBA" id="ARBA00023157"/>
    </source>
</evidence>
<protein>
    <submittedName>
        <fullName evidence="3">Uncharacterized protein</fullName>
    </submittedName>
</protein>
<dbReference type="EMBL" id="CAIIXF020000002">
    <property type="protein sequence ID" value="CAH1778304.1"/>
    <property type="molecule type" value="Genomic_DNA"/>
</dbReference>
<evidence type="ECO:0000256" key="2">
    <source>
        <dbReference type="ARBA" id="ARBA00023180"/>
    </source>
</evidence>
<dbReference type="SMART" id="SM00216">
    <property type="entry name" value="VWD"/>
    <property type="match status" value="1"/>
</dbReference>
<reference evidence="3" key="1">
    <citation type="submission" date="2022-03" db="EMBL/GenBank/DDBJ databases">
        <authorList>
            <person name="Martin C."/>
        </authorList>
    </citation>
    <scope>NUCLEOTIDE SEQUENCE</scope>
</reference>
<organism evidence="3 4">
    <name type="scientific">Owenia fusiformis</name>
    <name type="common">Polychaete worm</name>
    <dbReference type="NCBI Taxonomy" id="6347"/>
    <lineage>
        <taxon>Eukaryota</taxon>
        <taxon>Metazoa</taxon>
        <taxon>Spiralia</taxon>
        <taxon>Lophotrochozoa</taxon>
        <taxon>Annelida</taxon>
        <taxon>Polychaeta</taxon>
        <taxon>Sedentaria</taxon>
        <taxon>Canalipalpata</taxon>
        <taxon>Sabellida</taxon>
        <taxon>Oweniida</taxon>
        <taxon>Oweniidae</taxon>
        <taxon>Owenia</taxon>
    </lineage>
</organism>
<sequence>AECRVWGAAHYITFDGHTYDVQTGCWQTLALLYDGIDGHDHPIFRVNVHLLTGDHEVDSEHEHGGGDPEWPGDVSYINTVEIELGQHMYSINIQMTLESISLPYYEETEFVPVDGPWTIFIDEYDETVYITVWPVGFELSFNGRGTGRVHFKIPQSYKGKEISGMCGNFNGDPDDDFPEFIRNYVNPGRVFGMIHGSLCDIEGGLSEELWFDNCGCPGTDNWDIPWNNPNQEFDAGAFMTARMACNLNDVCFGKRIEHKPFKTRSCVMDIYSAPTLDTKCEARADVAKACGKIMKHCHIDGSCIGSICYNGGWHKRYYNGKKTVCGCICAPGYTGNDCSMKKGDDEDMVMCRGWGDVHYITFDKKNYDMQGDCKYYLVKPTTKMLKSELKFSIQAKNKKSHKGATVSTTDYVELHLTKDVFRISQGKIVS</sequence>
<feature type="non-terminal residue" evidence="3">
    <location>
        <position position="430"/>
    </location>
</feature>